<comment type="caution">
    <text evidence="1">The sequence shown here is derived from an EMBL/GenBank/DDBJ whole genome shotgun (WGS) entry which is preliminary data.</text>
</comment>
<organism evidence="1 2">
    <name type="scientific">Fischerella thermalis JSC-11</name>
    <dbReference type="NCBI Taxonomy" id="741277"/>
    <lineage>
        <taxon>Bacteria</taxon>
        <taxon>Bacillati</taxon>
        <taxon>Cyanobacteriota</taxon>
        <taxon>Cyanophyceae</taxon>
        <taxon>Nostocales</taxon>
        <taxon>Hapalosiphonaceae</taxon>
        <taxon>Fischerella</taxon>
    </lineage>
</organism>
<proteinExistence type="predicted"/>
<dbReference type="GeneID" id="35796362"/>
<evidence type="ECO:0000313" key="1">
    <source>
        <dbReference type="EMBL" id="EHC13935.1"/>
    </source>
</evidence>
<evidence type="ECO:0008006" key="3">
    <source>
        <dbReference type="Google" id="ProtNLM"/>
    </source>
</evidence>
<dbReference type="Proteomes" id="UP000004344">
    <property type="component" value="Unassembled WGS sequence"/>
</dbReference>
<reference evidence="1 2" key="1">
    <citation type="submission" date="2011-09" db="EMBL/GenBank/DDBJ databases">
        <title>The draft genome of Fischerella sp. JSC-11.</title>
        <authorList>
            <consortium name="US DOE Joint Genome Institute (JGI-PGF)"/>
            <person name="Lucas S."/>
            <person name="Han J."/>
            <person name="Lapidus A."/>
            <person name="Cheng J.-F."/>
            <person name="Goodwin L."/>
            <person name="Pitluck S."/>
            <person name="Peters L."/>
            <person name="Land M.L."/>
            <person name="Hauser L."/>
            <person name="Sarkisova S."/>
            <person name="Bryant D.A."/>
            <person name="Brown I."/>
            <person name="Woyke T.J."/>
        </authorList>
    </citation>
    <scope>NUCLEOTIDE SEQUENCE [LARGE SCALE GENOMIC DNA]</scope>
    <source>
        <strain evidence="1 2">JSC-11</strain>
    </source>
</reference>
<name>G6FTK2_9CYAN</name>
<evidence type="ECO:0000313" key="2">
    <source>
        <dbReference type="Proteomes" id="UP000004344"/>
    </source>
</evidence>
<protein>
    <recommendedName>
        <fullName evidence="3">OmpA-like domain-containing protein</fullName>
    </recommendedName>
</protein>
<keyword evidence="2" id="KW-1185">Reference proteome</keyword>
<dbReference type="EMBL" id="AGIZ01000006">
    <property type="protein sequence ID" value="EHC13935.1"/>
    <property type="molecule type" value="Genomic_DNA"/>
</dbReference>
<dbReference type="SUPFAM" id="SSF103088">
    <property type="entry name" value="OmpA-like"/>
    <property type="match status" value="1"/>
</dbReference>
<dbReference type="InterPro" id="IPR036737">
    <property type="entry name" value="OmpA-like_sf"/>
</dbReference>
<sequence>MKFVWRDLNKSNSLQLRNKVGDRLYAFAQGSTEPKPEGKDFLRRFIPVYSRVIFSKPEIENEISRVVIEGHTSSEGDDKTNMELSVKNFKMVTTK</sequence>
<dbReference type="AlphaFoldDB" id="G6FTK2"/>
<gene>
    <name evidence="1" type="ORF">FJSC11DRAFT_2199</name>
</gene>
<dbReference type="RefSeq" id="WP_009456781.1">
    <property type="nucleotide sequence ID" value="NZ_AGIZ01000006.1"/>
</dbReference>
<dbReference type="Gene3D" id="3.30.1330.60">
    <property type="entry name" value="OmpA-like domain"/>
    <property type="match status" value="1"/>
</dbReference>
<accession>G6FTK2</accession>